<dbReference type="Pfam" id="PF08484">
    <property type="entry name" value="Methyltransf_14"/>
    <property type="match status" value="1"/>
</dbReference>
<dbReference type="CDD" id="cd02440">
    <property type="entry name" value="AdoMet_MTases"/>
    <property type="match status" value="1"/>
</dbReference>
<sequence>MHESNRCHNCHSTGLAELYSIKNVPVHSCLLMPTREAALCYPTGEISLEFCPACGFIQNGSFDPRHHEYSSNYEETQSFSPTFNKFHKQMAERLIKKYNLKNKDVIEIGCGKGEFITMLCDLGGNRGVGFDPSYIPERNTAPSANQVNFIRDFYSEAYTSYSADFVCCKMTLEHIQPTSDFIGMVRRAIGERFETIVLFQVPDVERILEEQAFWDVYYEHCSYFSLASLESVFLKNGFEVLDTAKEYDGQYLMIEARPVPVGKTEPSIVQPNLGNLTQLVEAFKGGISQKLANWSEKLEQWKKEEKRVALWGSGSKGVAFLTTLGIHREIEYVVDINPYKHGKFLAGTGQKIVSPAFLEGYRPDIVVVMNPIYVEEIQTQLDEMNVRAELIPI</sequence>
<keyword evidence="2" id="KW-0808">Transferase</keyword>
<reference evidence="2 3" key="1">
    <citation type="journal article" date="2023" name="ISME J.">
        <title>Cultivation and genomic characterization of novel and ubiquitous marine nitrite-oxidizing bacteria from the Nitrospirales.</title>
        <authorList>
            <person name="Mueller A.J."/>
            <person name="Daebeler A."/>
            <person name="Herbold C.W."/>
            <person name="Kirkegaard R.H."/>
            <person name="Daims H."/>
        </authorList>
    </citation>
    <scope>NUCLEOTIDE SEQUENCE [LARGE SCALE GENOMIC DNA]</scope>
    <source>
        <strain evidence="2 3">EB</strain>
    </source>
</reference>
<proteinExistence type="predicted"/>
<keyword evidence="3" id="KW-1185">Reference proteome</keyword>
<dbReference type="Gene3D" id="3.40.50.150">
    <property type="entry name" value="Vaccinia Virus protein VP39"/>
    <property type="match status" value="1"/>
</dbReference>
<dbReference type="GO" id="GO:0008168">
    <property type="term" value="F:methyltransferase activity"/>
    <property type="evidence" value="ECO:0007669"/>
    <property type="project" value="UniProtKB-KW"/>
</dbReference>
<dbReference type="InterPro" id="IPR013691">
    <property type="entry name" value="MeTrfase_14"/>
</dbReference>
<evidence type="ECO:0000313" key="2">
    <source>
        <dbReference type="EMBL" id="MDT7041576.1"/>
    </source>
</evidence>
<feature type="domain" description="C-methyltransferase" evidence="1">
    <location>
        <begin position="280"/>
        <end position="385"/>
    </location>
</feature>
<evidence type="ECO:0000313" key="3">
    <source>
        <dbReference type="Proteomes" id="UP001250932"/>
    </source>
</evidence>
<dbReference type="RefSeq" id="WP_313831925.1">
    <property type="nucleotide sequence ID" value="NZ_JAQOUE010000001.1"/>
</dbReference>
<name>A0ABU3K5B5_9BACT</name>
<comment type="caution">
    <text evidence="2">The sequence shown here is derived from an EMBL/GenBank/DDBJ whole genome shotgun (WGS) entry which is preliminary data.</text>
</comment>
<keyword evidence="2" id="KW-0489">Methyltransferase</keyword>
<dbReference type="GO" id="GO:0032259">
    <property type="term" value="P:methylation"/>
    <property type="evidence" value="ECO:0007669"/>
    <property type="project" value="UniProtKB-KW"/>
</dbReference>
<protein>
    <submittedName>
        <fullName evidence="2">Class I SAM-dependent methyltransferase</fullName>
    </submittedName>
</protein>
<dbReference type="InterPro" id="IPR029063">
    <property type="entry name" value="SAM-dependent_MTases_sf"/>
</dbReference>
<dbReference type="SUPFAM" id="SSF53335">
    <property type="entry name" value="S-adenosyl-L-methionine-dependent methyltransferases"/>
    <property type="match status" value="1"/>
</dbReference>
<dbReference type="Proteomes" id="UP001250932">
    <property type="component" value="Unassembled WGS sequence"/>
</dbReference>
<dbReference type="EMBL" id="JAQOUE010000001">
    <property type="protein sequence ID" value="MDT7041576.1"/>
    <property type="molecule type" value="Genomic_DNA"/>
</dbReference>
<evidence type="ECO:0000259" key="1">
    <source>
        <dbReference type="Pfam" id="PF08484"/>
    </source>
</evidence>
<gene>
    <name evidence="2" type="ORF">PPG34_04390</name>
</gene>
<dbReference type="Gene3D" id="3.40.50.720">
    <property type="entry name" value="NAD(P)-binding Rossmann-like Domain"/>
    <property type="match status" value="1"/>
</dbReference>
<dbReference type="Pfam" id="PF13489">
    <property type="entry name" value="Methyltransf_23"/>
    <property type="match status" value="1"/>
</dbReference>
<accession>A0ABU3K5B5</accession>
<organism evidence="2 3">
    <name type="scientific">Candidatus Nitronereus thalassa</name>
    <dbReference type="NCBI Taxonomy" id="3020898"/>
    <lineage>
        <taxon>Bacteria</taxon>
        <taxon>Pseudomonadati</taxon>
        <taxon>Nitrospirota</taxon>
        <taxon>Nitrospiria</taxon>
        <taxon>Nitrospirales</taxon>
        <taxon>Nitrospiraceae</taxon>
        <taxon>Candidatus Nitronereus</taxon>
    </lineage>
</organism>